<dbReference type="CDD" id="cd02440">
    <property type="entry name" value="AdoMet_MTases"/>
    <property type="match status" value="1"/>
</dbReference>
<dbReference type="InterPro" id="IPR046977">
    <property type="entry name" value="RsmC/RlmG"/>
</dbReference>
<organism evidence="4 5">
    <name type="scientific">Candidatus Pullichristensenella stercorigallinarum</name>
    <dbReference type="NCBI Taxonomy" id="2840909"/>
    <lineage>
        <taxon>Bacteria</taxon>
        <taxon>Bacillati</taxon>
        <taxon>Bacillota</taxon>
        <taxon>Clostridia</taxon>
        <taxon>Candidatus Pullichristensenella</taxon>
    </lineage>
</organism>
<sequence length="201" mass="21355">MPEHYYTASPASKHDERRLTVRALGVELSFTTDAGVFSRDGLDTGTRALLEALPPLSGRVLDLGCGWGALGGVLAKVYPQARFVLSDINARAVELARRNLRENGLSNAEAVCGDGFAAVEGKFDWILTNPPIRAGKQVIYALFAQAKDFLAPGGTLALVIRTQQGAKSAERYLQSLYQSVKTLDISGGFRVLAASGASDGA</sequence>
<dbReference type="Proteomes" id="UP000824260">
    <property type="component" value="Unassembled WGS sequence"/>
</dbReference>
<gene>
    <name evidence="4" type="ORF">IAA52_13035</name>
</gene>
<dbReference type="AlphaFoldDB" id="A0A9D1CXS7"/>
<accession>A0A9D1CXS7</accession>
<evidence type="ECO:0000313" key="5">
    <source>
        <dbReference type="Proteomes" id="UP000824260"/>
    </source>
</evidence>
<keyword evidence="2" id="KW-0808">Transferase</keyword>
<dbReference type="Pfam" id="PF05175">
    <property type="entry name" value="MTS"/>
    <property type="match status" value="1"/>
</dbReference>
<comment type="caution">
    <text evidence="4">The sequence shown here is derived from an EMBL/GenBank/DDBJ whole genome shotgun (WGS) entry which is preliminary data.</text>
</comment>
<evidence type="ECO:0000259" key="3">
    <source>
        <dbReference type="Pfam" id="PF05175"/>
    </source>
</evidence>
<keyword evidence="1 4" id="KW-0489">Methyltransferase</keyword>
<dbReference type="GO" id="GO:0032259">
    <property type="term" value="P:methylation"/>
    <property type="evidence" value="ECO:0007669"/>
    <property type="project" value="UniProtKB-KW"/>
</dbReference>
<evidence type="ECO:0000313" key="4">
    <source>
        <dbReference type="EMBL" id="HIQ84008.1"/>
    </source>
</evidence>
<dbReference type="SUPFAM" id="SSF53335">
    <property type="entry name" value="S-adenosyl-L-methionine-dependent methyltransferases"/>
    <property type="match status" value="1"/>
</dbReference>
<reference evidence="4" key="2">
    <citation type="journal article" date="2021" name="PeerJ">
        <title>Extensive microbial diversity within the chicken gut microbiome revealed by metagenomics and culture.</title>
        <authorList>
            <person name="Gilroy R."/>
            <person name="Ravi A."/>
            <person name="Getino M."/>
            <person name="Pursley I."/>
            <person name="Horton D.L."/>
            <person name="Alikhan N.F."/>
            <person name="Baker D."/>
            <person name="Gharbi K."/>
            <person name="Hall N."/>
            <person name="Watson M."/>
            <person name="Adriaenssens E.M."/>
            <person name="Foster-Nyarko E."/>
            <person name="Jarju S."/>
            <person name="Secka A."/>
            <person name="Antonio M."/>
            <person name="Oren A."/>
            <person name="Chaudhuri R.R."/>
            <person name="La Ragione R."/>
            <person name="Hildebrand F."/>
            <person name="Pallen M.J."/>
        </authorList>
    </citation>
    <scope>NUCLEOTIDE SEQUENCE</scope>
    <source>
        <strain evidence="4">ChiSjej6B24-2974</strain>
    </source>
</reference>
<evidence type="ECO:0000256" key="2">
    <source>
        <dbReference type="ARBA" id="ARBA00022679"/>
    </source>
</evidence>
<reference evidence="4" key="1">
    <citation type="submission" date="2020-10" db="EMBL/GenBank/DDBJ databases">
        <authorList>
            <person name="Gilroy R."/>
        </authorList>
    </citation>
    <scope>NUCLEOTIDE SEQUENCE</scope>
    <source>
        <strain evidence="4">ChiSjej6B24-2974</strain>
    </source>
</reference>
<dbReference type="InterPro" id="IPR007848">
    <property type="entry name" value="Small_mtfrase_dom"/>
</dbReference>
<dbReference type="GO" id="GO:0008757">
    <property type="term" value="F:S-adenosylmethionine-dependent methyltransferase activity"/>
    <property type="evidence" value="ECO:0007669"/>
    <property type="project" value="InterPro"/>
</dbReference>
<dbReference type="Gene3D" id="3.40.50.150">
    <property type="entry name" value="Vaccinia Virus protein VP39"/>
    <property type="match status" value="1"/>
</dbReference>
<evidence type="ECO:0000256" key="1">
    <source>
        <dbReference type="ARBA" id="ARBA00022603"/>
    </source>
</evidence>
<protein>
    <submittedName>
        <fullName evidence="4">Class I SAM-dependent methyltransferase</fullName>
    </submittedName>
</protein>
<dbReference type="PANTHER" id="PTHR47816:SF4">
    <property type="entry name" value="RIBOSOMAL RNA SMALL SUBUNIT METHYLTRANSFERASE C"/>
    <property type="match status" value="1"/>
</dbReference>
<proteinExistence type="predicted"/>
<dbReference type="InterPro" id="IPR029063">
    <property type="entry name" value="SAM-dependent_MTases_sf"/>
</dbReference>
<feature type="domain" description="Methyltransferase small" evidence="3">
    <location>
        <begin position="28"/>
        <end position="192"/>
    </location>
</feature>
<name>A0A9D1CXS7_9FIRM</name>
<dbReference type="EMBL" id="DVFZ01000122">
    <property type="protein sequence ID" value="HIQ84008.1"/>
    <property type="molecule type" value="Genomic_DNA"/>
</dbReference>
<dbReference type="PANTHER" id="PTHR47816">
    <property type="entry name" value="RIBOSOMAL RNA SMALL SUBUNIT METHYLTRANSFERASE C"/>
    <property type="match status" value="1"/>
</dbReference>